<organism evidence="3 4">
    <name type="scientific">Neocallimastix californiae</name>
    <dbReference type="NCBI Taxonomy" id="1754190"/>
    <lineage>
        <taxon>Eukaryota</taxon>
        <taxon>Fungi</taxon>
        <taxon>Fungi incertae sedis</taxon>
        <taxon>Chytridiomycota</taxon>
        <taxon>Chytridiomycota incertae sedis</taxon>
        <taxon>Neocallimastigomycetes</taxon>
        <taxon>Neocallimastigales</taxon>
        <taxon>Neocallimastigaceae</taxon>
        <taxon>Neocallimastix</taxon>
    </lineage>
</organism>
<feature type="region of interest" description="Disordered" evidence="2">
    <location>
        <begin position="164"/>
        <end position="192"/>
    </location>
</feature>
<reference evidence="3 4" key="1">
    <citation type="submission" date="2016-08" db="EMBL/GenBank/DDBJ databases">
        <title>A Parts List for Fungal Cellulosomes Revealed by Comparative Genomics.</title>
        <authorList>
            <consortium name="DOE Joint Genome Institute"/>
            <person name="Haitjema C.H."/>
            <person name="Gilmore S.P."/>
            <person name="Henske J.K."/>
            <person name="Solomon K.V."/>
            <person name="De Groot R."/>
            <person name="Kuo A."/>
            <person name="Mondo S.J."/>
            <person name="Salamov A.A."/>
            <person name="Labutti K."/>
            <person name="Zhao Z."/>
            <person name="Chiniquy J."/>
            <person name="Barry K."/>
            <person name="Brewer H.M."/>
            <person name="Purvine S.O."/>
            <person name="Wright A.T."/>
            <person name="Boxma B."/>
            <person name="Van Alen T."/>
            <person name="Hackstein J.H."/>
            <person name="Baker S.E."/>
            <person name="Grigoriev I.V."/>
            <person name="O'Malley M.A."/>
        </authorList>
    </citation>
    <scope>NUCLEOTIDE SEQUENCE [LARGE SCALE GENOMIC DNA]</scope>
    <source>
        <strain evidence="3 4">G1</strain>
    </source>
</reference>
<evidence type="ECO:0000256" key="2">
    <source>
        <dbReference type="SAM" id="MobiDB-lite"/>
    </source>
</evidence>
<comment type="caution">
    <text evidence="3">The sequence shown here is derived from an EMBL/GenBank/DDBJ whole genome shotgun (WGS) entry which is preliminary data.</text>
</comment>
<dbReference type="Pfam" id="PF11176">
    <property type="entry name" value="Tma16"/>
    <property type="match status" value="1"/>
</dbReference>
<dbReference type="PANTHER" id="PTHR13349:SF2">
    <property type="entry name" value="TRANSLATION MACHINERY-ASSOCIATED PROTEIN 16"/>
    <property type="match status" value="1"/>
</dbReference>
<accession>A0A1Y2BY84</accession>
<evidence type="ECO:0008006" key="5">
    <source>
        <dbReference type="Google" id="ProtNLM"/>
    </source>
</evidence>
<comment type="similarity">
    <text evidence="1">Belongs to the TMA16 family.</text>
</comment>
<dbReference type="InterPro" id="IPR038356">
    <property type="entry name" value="Tma16_sf"/>
</dbReference>
<dbReference type="OrthoDB" id="270284at2759"/>
<dbReference type="AlphaFoldDB" id="A0A1Y2BY84"/>
<dbReference type="InterPro" id="IPR021346">
    <property type="entry name" value="Tma16"/>
</dbReference>
<dbReference type="GO" id="GO:0005634">
    <property type="term" value="C:nucleus"/>
    <property type="evidence" value="ECO:0007669"/>
    <property type="project" value="TreeGrafter"/>
</dbReference>
<name>A0A1Y2BY84_9FUNG</name>
<protein>
    <recommendedName>
        <fullName evidence="5">Translation machinery-associated protein 16</fullName>
    </recommendedName>
</protein>
<dbReference type="Gene3D" id="1.20.1440.170">
    <property type="entry name" value="Translation machinery-associated protein 16-like"/>
    <property type="match status" value="1"/>
</dbReference>
<evidence type="ECO:0000313" key="3">
    <source>
        <dbReference type="EMBL" id="ORY39718.1"/>
    </source>
</evidence>
<evidence type="ECO:0000313" key="4">
    <source>
        <dbReference type="Proteomes" id="UP000193920"/>
    </source>
</evidence>
<dbReference type="PANTHER" id="PTHR13349">
    <property type="entry name" value="TRANSLATION MACHINERY-ASSOCIATED PROTEIN 16"/>
    <property type="match status" value="1"/>
</dbReference>
<dbReference type="EMBL" id="MCOG01000131">
    <property type="protein sequence ID" value="ORY39718.1"/>
    <property type="molecule type" value="Genomic_DNA"/>
</dbReference>
<evidence type="ECO:0000256" key="1">
    <source>
        <dbReference type="ARBA" id="ARBA00034127"/>
    </source>
</evidence>
<gene>
    <name evidence="3" type="ORF">LY90DRAFT_704285</name>
</gene>
<dbReference type="STRING" id="1754190.A0A1Y2BY84"/>
<sequence>MPKKLTVKSVKGYENAHPYSRKAHQVQRAMLREEKYSKTKNAKMAENNLEIEKYQWFKKAIPEERTVLTLEELTNTIQRYINRNDEEIESITSNLRKGRLAPPRLTLLKALKKKEQEDFDKCGLFVPDLTVAKNVKTLRNWKDDWNSIKLIKLIKVYSKNTQIQKEEQKKANKEKEEQKQLQHQKKQEMQVD</sequence>
<dbReference type="Proteomes" id="UP000193920">
    <property type="component" value="Unassembled WGS sequence"/>
</dbReference>
<keyword evidence="4" id="KW-1185">Reference proteome</keyword>
<proteinExistence type="inferred from homology"/>